<comment type="caution">
    <text evidence="1">The sequence shown here is derived from an EMBL/GenBank/DDBJ whole genome shotgun (WGS) entry which is preliminary data.</text>
</comment>
<gene>
    <name evidence="1" type="ORF">SPELUC_LOCUS4021</name>
</gene>
<evidence type="ECO:0000313" key="1">
    <source>
        <dbReference type="EMBL" id="CAG8523011.1"/>
    </source>
</evidence>
<dbReference type="Proteomes" id="UP000789366">
    <property type="component" value="Unassembled WGS sequence"/>
</dbReference>
<name>A0ACA9LCE4_9GLOM</name>
<dbReference type="EMBL" id="CAJVPW010003375">
    <property type="protein sequence ID" value="CAG8523011.1"/>
    <property type="molecule type" value="Genomic_DNA"/>
</dbReference>
<accession>A0ACA9LCE4</accession>
<sequence>MKILTIGDIFGETGRQVIKNYLPQLKKEYQIDLTVANVENTTHGKGISRTNFMPLATENPYFALEKILNLQDWDLHLVDFHAETTAEKIALSLYFDEKNVAGETDERILPKGTGFITDLGMTGPYSGVIGAKPEVI</sequence>
<reference evidence="1" key="1">
    <citation type="submission" date="2021-06" db="EMBL/GenBank/DDBJ databases">
        <authorList>
            <person name="Kallberg Y."/>
            <person name="Tangrot J."/>
            <person name="Rosling A."/>
        </authorList>
    </citation>
    <scope>NUCLEOTIDE SEQUENCE</scope>
    <source>
        <strain evidence="1">28 12/20/2015</strain>
    </source>
</reference>
<proteinExistence type="predicted"/>
<keyword evidence="2" id="KW-1185">Reference proteome</keyword>
<evidence type="ECO:0000313" key="2">
    <source>
        <dbReference type="Proteomes" id="UP000789366"/>
    </source>
</evidence>
<protein>
    <submittedName>
        <fullName evidence="1">7143_t:CDS:1</fullName>
    </submittedName>
</protein>
<organism evidence="1 2">
    <name type="scientific">Cetraspora pellucida</name>
    <dbReference type="NCBI Taxonomy" id="1433469"/>
    <lineage>
        <taxon>Eukaryota</taxon>
        <taxon>Fungi</taxon>
        <taxon>Fungi incertae sedis</taxon>
        <taxon>Mucoromycota</taxon>
        <taxon>Glomeromycotina</taxon>
        <taxon>Glomeromycetes</taxon>
        <taxon>Diversisporales</taxon>
        <taxon>Gigasporaceae</taxon>
        <taxon>Cetraspora</taxon>
    </lineage>
</organism>